<reference evidence="2 3" key="1">
    <citation type="submission" date="2024-09" db="EMBL/GenBank/DDBJ databases">
        <title>Chromosome-scale assembly of Riccia sorocarpa.</title>
        <authorList>
            <person name="Paukszto L."/>
        </authorList>
    </citation>
    <scope>NUCLEOTIDE SEQUENCE [LARGE SCALE GENOMIC DNA]</scope>
    <source>
        <strain evidence="2">LP-2024</strain>
        <tissue evidence="2">Aerial parts of the thallus</tissue>
    </source>
</reference>
<evidence type="ECO:0000256" key="1">
    <source>
        <dbReference type="SAM" id="MobiDB-lite"/>
    </source>
</evidence>
<proteinExistence type="predicted"/>
<feature type="region of interest" description="Disordered" evidence="1">
    <location>
        <begin position="52"/>
        <end position="87"/>
    </location>
</feature>
<accession>A0ABD3HF46</accession>
<evidence type="ECO:0000313" key="3">
    <source>
        <dbReference type="Proteomes" id="UP001633002"/>
    </source>
</evidence>
<gene>
    <name evidence="2" type="ORF">R1sor_016337</name>
</gene>
<dbReference type="Proteomes" id="UP001633002">
    <property type="component" value="Unassembled WGS sequence"/>
</dbReference>
<dbReference type="AlphaFoldDB" id="A0ABD3HF46"/>
<organism evidence="2 3">
    <name type="scientific">Riccia sorocarpa</name>
    <dbReference type="NCBI Taxonomy" id="122646"/>
    <lineage>
        <taxon>Eukaryota</taxon>
        <taxon>Viridiplantae</taxon>
        <taxon>Streptophyta</taxon>
        <taxon>Embryophyta</taxon>
        <taxon>Marchantiophyta</taxon>
        <taxon>Marchantiopsida</taxon>
        <taxon>Marchantiidae</taxon>
        <taxon>Marchantiales</taxon>
        <taxon>Ricciaceae</taxon>
        <taxon>Riccia</taxon>
    </lineage>
</organism>
<comment type="caution">
    <text evidence="2">The sequence shown here is derived from an EMBL/GenBank/DDBJ whole genome shotgun (WGS) entry which is preliminary data.</text>
</comment>
<sequence length="87" mass="9403">MIYTTPWEPGFDTTKVLSKNMSCWPDIQNVDPMLAGEGVNMLSTTGEVLRTAGMTKEGDGKGGEEQGTITNRQTGRRRGEPSVNAPT</sequence>
<dbReference type="EMBL" id="JBJQOH010000004">
    <property type="protein sequence ID" value="KAL3690028.1"/>
    <property type="molecule type" value="Genomic_DNA"/>
</dbReference>
<keyword evidence="3" id="KW-1185">Reference proteome</keyword>
<protein>
    <submittedName>
        <fullName evidence="2">Uncharacterized protein</fullName>
    </submittedName>
</protein>
<evidence type="ECO:0000313" key="2">
    <source>
        <dbReference type="EMBL" id="KAL3690028.1"/>
    </source>
</evidence>
<name>A0ABD3HF46_9MARC</name>